<organism evidence="4 5">
    <name type="scientific">Actinopolymorpha pittospori</name>
    <dbReference type="NCBI Taxonomy" id="648752"/>
    <lineage>
        <taxon>Bacteria</taxon>
        <taxon>Bacillati</taxon>
        <taxon>Actinomycetota</taxon>
        <taxon>Actinomycetes</taxon>
        <taxon>Propionibacteriales</taxon>
        <taxon>Actinopolymorphaceae</taxon>
        <taxon>Actinopolymorpha</taxon>
    </lineage>
</organism>
<protein>
    <submittedName>
        <fullName evidence="4">Nucleoside-diphosphate-sugar epimerase</fullName>
    </submittedName>
</protein>
<dbReference type="EMBL" id="JADBEM010000001">
    <property type="protein sequence ID" value="MBE1607326.1"/>
    <property type="molecule type" value="Genomic_DNA"/>
</dbReference>
<keyword evidence="2" id="KW-0472">Membrane</keyword>
<feature type="transmembrane region" description="Helical" evidence="2">
    <location>
        <begin position="14"/>
        <end position="36"/>
    </location>
</feature>
<dbReference type="Gene3D" id="3.40.50.720">
    <property type="entry name" value="NAD(P)-binding Rossmann-like Domain"/>
    <property type="match status" value="1"/>
</dbReference>
<dbReference type="RefSeq" id="WP_238361578.1">
    <property type="nucleotide sequence ID" value="NZ_BAABJL010000039.1"/>
</dbReference>
<feature type="domain" description="Polysaccharide biosynthesis protein CapD-like" evidence="3">
    <location>
        <begin position="221"/>
        <end position="494"/>
    </location>
</feature>
<keyword evidence="2" id="KW-0812">Transmembrane</keyword>
<dbReference type="InterPro" id="IPR036291">
    <property type="entry name" value="NAD(P)-bd_dom_sf"/>
</dbReference>
<evidence type="ECO:0000256" key="1">
    <source>
        <dbReference type="ARBA" id="ARBA00007430"/>
    </source>
</evidence>
<dbReference type="Proteomes" id="UP000638648">
    <property type="component" value="Unassembled WGS sequence"/>
</dbReference>
<evidence type="ECO:0000313" key="4">
    <source>
        <dbReference type="EMBL" id="MBE1607326.1"/>
    </source>
</evidence>
<evidence type="ECO:0000259" key="3">
    <source>
        <dbReference type="Pfam" id="PF02719"/>
    </source>
</evidence>
<accession>A0A927MUW6</accession>
<comment type="caution">
    <text evidence="4">The sequence shown here is derived from an EMBL/GenBank/DDBJ whole genome shotgun (WGS) entry which is preliminary data.</text>
</comment>
<comment type="similarity">
    <text evidence="1">Belongs to the polysaccharide synthase family.</text>
</comment>
<keyword evidence="2" id="KW-1133">Transmembrane helix</keyword>
<name>A0A927MUW6_9ACTN</name>
<proteinExistence type="inferred from homology"/>
<reference evidence="4" key="1">
    <citation type="submission" date="2020-10" db="EMBL/GenBank/DDBJ databases">
        <title>Sequencing the genomes of 1000 actinobacteria strains.</title>
        <authorList>
            <person name="Klenk H.-P."/>
        </authorList>
    </citation>
    <scope>NUCLEOTIDE SEQUENCE</scope>
    <source>
        <strain evidence="4">DSM 45354</strain>
    </source>
</reference>
<dbReference type="InterPro" id="IPR003869">
    <property type="entry name" value="Polysac_CapD-like"/>
</dbReference>
<sequence length="574" mass="61588">MRERMVAALRRRRVVVLALVDSLAWLASMATFAMLGEGSTDWRFPVGDPLLLGLLAAFVHTAFGRVIRLHHGRTQLGSFAEARLLAAATLATGLTVSIATVLQPWVLQFLPTQAAAPTTAPAATFMTLVTAATARACWREGHARHHHDKRVARPSASTARTPPLEAGRAMLAGQVAPGLHVPTPRAALSDLRDVEVTDLLGRRQVDTDLASVAGYLAGRRVLVTGAGGSIGSELCRQIHRFAPAELIMLDRDESALHAVQLSIHGRALLDSPEVVLADIRDSQHIRELFAQRRPEVVFHAAALKHLPMLEQYPDEAVKTNVWGSLAVLDAARSCGTERFVNISTDKAAKPCSVLGYSKRLAEGLTSAIATESQGTYLSVRFGNVLGSRGSVLTAFQAQIAAGGPVTVTHPDVTRYFMTVHEAVELVIQAAAIGRDGEALVLDMGRPVRIADVARYLIATSGRKVEVVYTGLRAGEKLHEDLFDDGEPDHRPRHPLVSHLNVRPVAPALVHEIDLSDGRHGVIEAMRSLCLRMTDVAIPEPRNAAAAESSVEAVTYPRGVQVGADASPHLGGRPA</sequence>
<evidence type="ECO:0000313" key="5">
    <source>
        <dbReference type="Proteomes" id="UP000638648"/>
    </source>
</evidence>
<dbReference type="PANTHER" id="PTHR43318:SF1">
    <property type="entry name" value="POLYSACCHARIDE BIOSYNTHESIS PROTEIN EPSC-RELATED"/>
    <property type="match status" value="1"/>
</dbReference>
<evidence type="ECO:0000256" key="2">
    <source>
        <dbReference type="SAM" id="Phobius"/>
    </source>
</evidence>
<dbReference type="Pfam" id="PF02719">
    <property type="entry name" value="Polysacc_synt_2"/>
    <property type="match status" value="1"/>
</dbReference>
<feature type="transmembrane region" description="Helical" evidence="2">
    <location>
        <begin position="42"/>
        <end position="63"/>
    </location>
</feature>
<feature type="transmembrane region" description="Helical" evidence="2">
    <location>
        <begin position="84"/>
        <end position="106"/>
    </location>
</feature>
<keyword evidence="5" id="KW-1185">Reference proteome</keyword>
<dbReference type="AlphaFoldDB" id="A0A927MUW6"/>
<dbReference type="PANTHER" id="PTHR43318">
    <property type="entry name" value="UDP-N-ACETYLGLUCOSAMINE 4,6-DEHYDRATASE"/>
    <property type="match status" value="1"/>
</dbReference>
<dbReference type="CDD" id="cd05237">
    <property type="entry name" value="UDP_invert_4-6DH_SDR_e"/>
    <property type="match status" value="1"/>
</dbReference>
<dbReference type="SUPFAM" id="SSF51735">
    <property type="entry name" value="NAD(P)-binding Rossmann-fold domains"/>
    <property type="match status" value="1"/>
</dbReference>
<gene>
    <name evidence="4" type="ORF">HEB94_004174</name>
</gene>
<dbReference type="InterPro" id="IPR051203">
    <property type="entry name" value="Polysaccharide_Synthase-Rel"/>
</dbReference>